<dbReference type="GO" id="GO:0009897">
    <property type="term" value="C:external side of plasma membrane"/>
    <property type="evidence" value="ECO:0007669"/>
    <property type="project" value="TreeGrafter"/>
</dbReference>
<feature type="transmembrane region" description="Helical" evidence="17">
    <location>
        <begin position="37"/>
        <end position="57"/>
    </location>
</feature>
<keyword evidence="4" id="KW-1003">Cell membrane</keyword>
<dbReference type="PROSITE" id="PS01355">
    <property type="entry name" value="HEMATOPO_REC_S_F1"/>
    <property type="match status" value="1"/>
</dbReference>
<dbReference type="InterPro" id="IPR003961">
    <property type="entry name" value="FN3_dom"/>
</dbReference>
<dbReference type="InterPro" id="IPR036116">
    <property type="entry name" value="FN3_sf"/>
</dbReference>
<comment type="caution">
    <text evidence="19">The sequence shown here is derived from an EMBL/GenBank/DDBJ whole genome shotgun (WGS) entry which is preliminary data.</text>
</comment>
<keyword evidence="10" id="KW-0675">Receptor</keyword>
<evidence type="ECO:0000256" key="2">
    <source>
        <dbReference type="ARBA" id="ARBA00008280"/>
    </source>
</evidence>
<keyword evidence="7 17" id="KW-1133">Transmembrane helix</keyword>
<dbReference type="InterPro" id="IPR040951">
    <property type="entry name" value="IL2RB_N1"/>
</dbReference>
<evidence type="ECO:0000256" key="11">
    <source>
        <dbReference type="ARBA" id="ARBA00023180"/>
    </source>
</evidence>
<evidence type="ECO:0000313" key="19">
    <source>
        <dbReference type="EMBL" id="MXQ80061.1"/>
    </source>
</evidence>
<dbReference type="InterPro" id="IPR003531">
    <property type="entry name" value="Hempt_rcpt_S_F1_CS"/>
</dbReference>
<gene>
    <name evidence="19" type="ORF">E5288_WYG013545</name>
</gene>
<feature type="domain" description="Fibronectin type-III" evidence="18">
    <location>
        <begin position="325"/>
        <end position="425"/>
    </location>
</feature>
<dbReference type="AlphaFoldDB" id="A0A6B0QTR5"/>
<dbReference type="EMBL" id="VBQZ03000003">
    <property type="protein sequence ID" value="MXQ80061.1"/>
    <property type="molecule type" value="Genomic_DNA"/>
</dbReference>
<organism evidence="19 20">
    <name type="scientific">Bos mutus</name>
    <name type="common">wild yak</name>
    <dbReference type="NCBI Taxonomy" id="72004"/>
    <lineage>
        <taxon>Eukaryota</taxon>
        <taxon>Metazoa</taxon>
        <taxon>Chordata</taxon>
        <taxon>Craniata</taxon>
        <taxon>Vertebrata</taxon>
        <taxon>Euteleostomi</taxon>
        <taxon>Mammalia</taxon>
        <taxon>Eutheria</taxon>
        <taxon>Laurasiatheria</taxon>
        <taxon>Artiodactyla</taxon>
        <taxon>Ruminantia</taxon>
        <taxon>Pecora</taxon>
        <taxon>Bovidae</taxon>
        <taxon>Bovinae</taxon>
        <taxon>Bos</taxon>
    </lineage>
</organism>
<dbReference type="GO" id="GO:0019976">
    <property type="term" value="F:interleukin-2 binding"/>
    <property type="evidence" value="ECO:0007669"/>
    <property type="project" value="TreeGrafter"/>
</dbReference>
<feature type="region of interest" description="Disordered" evidence="16">
    <location>
        <begin position="684"/>
        <end position="719"/>
    </location>
</feature>
<evidence type="ECO:0000256" key="8">
    <source>
        <dbReference type="ARBA" id="ARBA00023136"/>
    </source>
</evidence>
<dbReference type="InterPro" id="IPR013783">
    <property type="entry name" value="Ig-like_fold"/>
</dbReference>
<comment type="subcellular location">
    <subcellularLocation>
        <location evidence="1">Cell membrane</location>
        <topology evidence="1">Single-pass type I membrane protein</topology>
    </subcellularLocation>
</comment>
<dbReference type="GO" id="GO:0004896">
    <property type="term" value="F:cytokine receptor activity"/>
    <property type="evidence" value="ECO:0007669"/>
    <property type="project" value="InterPro"/>
</dbReference>
<feature type="domain" description="Fibronectin type-III" evidence="18">
    <location>
        <begin position="212"/>
        <end position="315"/>
    </location>
</feature>
<dbReference type="SUPFAM" id="SSF49265">
    <property type="entry name" value="Fibronectin type III"/>
    <property type="match status" value="4"/>
</dbReference>
<evidence type="ECO:0000256" key="6">
    <source>
        <dbReference type="ARBA" id="ARBA00022729"/>
    </source>
</evidence>
<feature type="region of interest" description="Disordered" evidence="16">
    <location>
        <begin position="586"/>
        <end position="607"/>
    </location>
</feature>
<evidence type="ECO:0000256" key="12">
    <source>
        <dbReference type="ARBA" id="ARBA00026094"/>
    </source>
</evidence>
<keyword evidence="6" id="KW-0732">Signal</keyword>
<evidence type="ECO:0000256" key="10">
    <source>
        <dbReference type="ARBA" id="ARBA00023170"/>
    </source>
</evidence>
<dbReference type="PANTHER" id="PTHR23037">
    <property type="entry name" value="CYTOKINE RECEPTOR"/>
    <property type="match status" value="1"/>
</dbReference>
<feature type="compositionally biased region" description="Basic and acidic residues" evidence="16">
    <location>
        <begin position="684"/>
        <end position="694"/>
    </location>
</feature>
<dbReference type="PROSITE" id="PS50853">
    <property type="entry name" value="FN3"/>
    <property type="match status" value="2"/>
</dbReference>
<keyword evidence="9" id="KW-1015">Disulfide bond</keyword>
<dbReference type="SMART" id="SM00060">
    <property type="entry name" value="FN3"/>
    <property type="match status" value="2"/>
</dbReference>
<evidence type="ECO:0000256" key="16">
    <source>
        <dbReference type="SAM" id="MobiDB-lite"/>
    </source>
</evidence>
<evidence type="ECO:0000256" key="14">
    <source>
        <dbReference type="ARBA" id="ARBA00032935"/>
    </source>
</evidence>
<keyword evidence="20" id="KW-1185">Reference proteome</keyword>
<comment type="function">
    <text evidence="15">Receptor for interleukin-2. This beta subunit is involved in receptor mediated endocytosis and transduces the mitogenic signals of IL2. Probably in association with IL15RA, involved in the stimulation of neutrophil phagocytosis by IL15.</text>
</comment>
<evidence type="ECO:0000256" key="4">
    <source>
        <dbReference type="ARBA" id="ARBA00022475"/>
    </source>
</evidence>
<dbReference type="Gene3D" id="2.60.40.10">
    <property type="entry name" value="Immunoglobulins"/>
    <property type="match status" value="3"/>
</dbReference>
<dbReference type="GO" id="GO:0016064">
    <property type="term" value="P:immunoglobulin mediated immune response"/>
    <property type="evidence" value="ECO:0007669"/>
    <property type="project" value="TreeGrafter"/>
</dbReference>
<evidence type="ECO:0000256" key="7">
    <source>
        <dbReference type="ARBA" id="ARBA00022989"/>
    </source>
</evidence>
<keyword evidence="11" id="KW-0325">Glycoprotein</keyword>
<comment type="similarity">
    <text evidence="2">Belongs to the type I cytokine receptor family. Type 4 subfamily.</text>
</comment>
<feature type="region of interest" description="Disordered" evidence="16">
    <location>
        <begin position="633"/>
        <end position="671"/>
    </location>
</feature>
<keyword evidence="5 17" id="KW-0812">Transmembrane</keyword>
<protein>
    <recommendedName>
        <fullName evidence="3">Interleukin-2 receptor subunit beta</fullName>
    </recommendedName>
    <alternativeName>
        <fullName evidence="14">High affinity IL-2 receptor subunit beta</fullName>
    </alternativeName>
    <alternativeName>
        <fullName evidence="13">p70-75</fullName>
    </alternativeName>
</protein>
<evidence type="ECO:0000256" key="15">
    <source>
        <dbReference type="ARBA" id="ARBA00045664"/>
    </source>
</evidence>
<accession>A0A6B0QTR5</accession>
<name>A0A6B0QTR5_9CETA</name>
<evidence type="ECO:0000256" key="9">
    <source>
        <dbReference type="ARBA" id="ARBA00023157"/>
    </source>
</evidence>
<evidence type="ECO:0000313" key="20">
    <source>
        <dbReference type="Proteomes" id="UP000322234"/>
    </source>
</evidence>
<evidence type="ECO:0000256" key="5">
    <source>
        <dbReference type="ARBA" id="ARBA00022692"/>
    </source>
</evidence>
<evidence type="ECO:0000259" key="18">
    <source>
        <dbReference type="PROSITE" id="PS50853"/>
    </source>
</evidence>
<dbReference type="CDD" id="cd00063">
    <property type="entry name" value="FN3"/>
    <property type="match status" value="2"/>
</dbReference>
<comment type="subunit">
    <text evidence="12">Non-covalent dimer of an alpha and a beta subunit. IL2R exists in 3 different forms: a high affinity dimer, an intermediate affinity monomer (beta subunit), and a low affinity monomer (alpha subunit). The high and intermediate affinity forms also associate with a gamma subunit. Interacts with SHB upon interleukin stimulation.</text>
</comment>
<sequence length="745" mass="83645">MQEEQRAGAWGCLRNPFLICTNWRKGSLPQPPPVDVMAAPALSCCLSLLILLLLLAIPQTSTAVNGLSISSPGRNRSGRGTLEGHECPTASPTRRIFTAYASNITCFYNSRANVSCIWNHDEGLQATTCCLHSRQPQRELLFPTKQWNHTCELQPVRPGSWACNLVLGHSPEAQKLTIVDIMKLTVMCSEGGKWRRMMTQDIKPFDYIRLIPPHSLQVVRIETHRCNITWTVSQVSHYIQNDVEFEARLRYADHSWEDARLLTLRQNQQWISLENLAPGMEYELQAQKLTVVDVMKLTVMCSEGGKWRRIMTQDIKPFDYIRLVPPHSLQVVRIETHRCNITWTVSQVSHYIQNDVEFEARLRYADHSWEDARLLTLRQNQQWISLENLAPGMEYELQVRAKPRLGSHEVWSHWSQPLAFRTVPAETKKKIPPLPWLNHIFLGIGSFFGLVLLVYFLGSFQCIRLWLKNVLKCHIPDPSEFFSQLSSEHGGDFQKWLSSPFPSSSFSRSGLDPEISPLEVLDRDAKATQLLLLQQDKGSSSSAETSGHSVTSCFTNQGYFFFHLPDALEIEACQVYFAYDPCTEELDEGGPRAPEGALLPPLPTPPGDDDAYCTFPPGEDLLLFSPSLLSGPGPPNIAQWGTGAGEERLASSPQEGVPGDWTPQPLRPPALEAPDLVDLQSSPEHELGEARERVPGPSPREGTSFPWASPPGQGQVRAPTVCLTLNTDAYLSLQELQDQDPAYLV</sequence>
<dbReference type="Pfam" id="PF18707">
    <property type="entry name" value="IL2RB_N1"/>
    <property type="match status" value="1"/>
</dbReference>
<feature type="transmembrane region" description="Helical" evidence="17">
    <location>
        <begin position="436"/>
        <end position="458"/>
    </location>
</feature>
<evidence type="ECO:0000256" key="17">
    <source>
        <dbReference type="SAM" id="Phobius"/>
    </source>
</evidence>
<feature type="region of interest" description="Disordered" evidence="16">
    <location>
        <begin position="67"/>
        <end position="87"/>
    </location>
</feature>
<proteinExistence type="inferred from homology"/>
<dbReference type="Proteomes" id="UP000322234">
    <property type="component" value="Unassembled WGS sequence"/>
</dbReference>
<dbReference type="PANTHER" id="PTHR23037:SF30">
    <property type="entry name" value="INTERLEUKIN-2 RECEPTOR SUBUNIT BETA"/>
    <property type="match status" value="1"/>
</dbReference>
<reference evidence="19" key="1">
    <citation type="submission" date="2019-10" db="EMBL/GenBank/DDBJ databases">
        <title>The sequence and de novo assembly of the wild yak genome.</title>
        <authorList>
            <person name="Liu Y."/>
        </authorList>
    </citation>
    <scope>NUCLEOTIDE SEQUENCE [LARGE SCALE GENOMIC DNA]</scope>
    <source>
        <strain evidence="19">WY2019</strain>
    </source>
</reference>
<evidence type="ECO:0000256" key="1">
    <source>
        <dbReference type="ARBA" id="ARBA00004251"/>
    </source>
</evidence>
<keyword evidence="8 17" id="KW-0472">Membrane</keyword>
<evidence type="ECO:0000256" key="3">
    <source>
        <dbReference type="ARBA" id="ARBA00016239"/>
    </source>
</evidence>
<evidence type="ECO:0000256" key="13">
    <source>
        <dbReference type="ARBA" id="ARBA00031280"/>
    </source>
</evidence>